<comment type="PTM">
    <text evidence="9">Cleaved by prepilin peptidase.</text>
</comment>
<keyword evidence="12" id="KW-1185">Reference proteome</keyword>
<name>A0ABS8G944_9ALTE</name>
<proteinExistence type="inferred from homology"/>
<gene>
    <name evidence="11" type="primary">gspI</name>
    <name evidence="11" type="ORF">LJ739_12420</name>
</gene>
<evidence type="ECO:0000256" key="2">
    <source>
        <dbReference type="ARBA" id="ARBA00008358"/>
    </source>
</evidence>
<dbReference type="InterPro" id="IPR045584">
    <property type="entry name" value="Pilin-like"/>
</dbReference>
<feature type="transmembrane region" description="Helical" evidence="9">
    <location>
        <begin position="6"/>
        <end position="26"/>
    </location>
</feature>
<keyword evidence="3" id="KW-1003">Cell membrane</keyword>
<dbReference type="PANTHER" id="PTHR38779:SF2">
    <property type="entry name" value="TYPE II SECRETION SYSTEM PROTEIN I-RELATED"/>
    <property type="match status" value="1"/>
</dbReference>
<keyword evidence="5 9" id="KW-0997">Cell inner membrane</keyword>
<dbReference type="NCBIfam" id="TIGR02532">
    <property type="entry name" value="IV_pilin_GFxxxE"/>
    <property type="match status" value="1"/>
</dbReference>
<comment type="function">
    <text evidence="9">Component of the type II secretion system required for the energy-dependent secretion of extracellular factors such as proteases and toxins from the periplasm.</text>
</comment>
<comment type="subunit">
    <text evidence="9">Type II secretion is composed of four main components: the outer membrane complex, the inner membrane complex, the cytoplasmic secretion ATPase and the periplasm-spanning pseudopilus.</text>
</comment>
<evidence type="ECO:0000256" key="3">
    <source>
        <dbReference type="ARBA" id="ARBA00022475"/>
    </source>
</evidence>
<dbReference type="PROSITE" id="PS00409">
    <property type="entry name" value="PROKAR_NTER_METHYL"/>
    <property type="match status" value="1"/>
</dbReference>
<reference evidence="11 12" key="1">
    <citation type="submission" date="2021-10" db="EMBL/GenBank/DDBJ databases">
        <title>Draft genome of Aestuariibacter halophilus JC2043.</title>
        <authorList>
            <person name="Emsley S.A."/>
            <person name="Pfannmuller K.M."/>
            <person name="Ushijima B."/>
            <person name="Saw J.H."/>
            <person name="Videau P."/>
        </authorList>
    </citation>
    <scope>NUCLEOTIDE SEQUENCE [LARGE SCALE GENOMIC DNA]</scope>
    <source>
        <strain evidence="11 12">JC2043</strain>
    </source>
</reference>
<accession>A0ABS8G944</accession>
<dbReference type="EMBL" id="JAJEWP010000003">
    <property type="protein sequence ID" value="MCC2617048.1"/>
    <property type="molecule type" value="Genomic_DNA"/>
</dbReference>
<evidence type="ECO:0000256" key="7">
    <source>
        <dbReference type="ARBA" id="ARBA00022989"/>
    </source>
</evidence>
<keyword evidence="8 9" id="KW-0472">Membrane</keyword>
<dbReference type="SUPFAM" id="SSF54523">
    <property type="entry name" value="Pili subunits"/>
    <property type="match status" value="1"/>
</dbReference>
<comment type="similarity">
    <text evidence="2 9">Belongs to the GSP I family.</text>
</comment>
<organism evidence="11 12">
    <name type="scientific">Fluctibacter halophilus</name>
    <dbReference type="NCBI Taxonomy" id="226011"/>
    <lineage>
        <taxon>Bacteria</taxon>
        <taxon>Pseudomonadati</taxon>
        <taxon>Pseudomonadota</taxon>
        <taxon>Gammaproteobacteria</taxon>
        <taxon>Alteromonadales</taxon>
        <taxon>Alteromonadaceae</taxon>
        <taxon>Fluctibacter</taxon>
    </lineage>
</organism>
<keyword evidence="4 9" id="KW-0488">Methylation</keyword>
<dbReference type="InterPro" id="IPR010052">
    <property type="entry name" value="T2SS_protein-GspI"/>
</dbReference>
<dbReference type="RefSeq" id="WP_229160942.1">
    <property type="nucleotide sequence ID" value="NZ_JAJEWP010000003.1"/>
</dbReference>
<comment type="caution">
    <text evidence="11">The sequence shown here is derived from an EMBL/GenBank/DDBJ whole genome shotgun (WGS) entry which is preliminary data.</text>
</comment>
<evidence type="ECO:0000256" key="4">
    <source>
        <dbReference type="ARBA" id="ARBA00022481"/>
    </source>
</evidence>
<keyword evidence="6 9" id="KW-0812">Transmembrane</keyword>
<dbReference type="Pfam" id="PF07963">
    <property type="entry name" value="N_methyl"/>
    <property type="match status" value="1"/>
</dbReference>
<evidence type="ECO:0000256" key="5">
    <source>
        <dbReference type="ARBA" id="ARBA00022519"/>
    </source>
</evidence>
<feature type="domain" description="Type II secretion system protein GspI C-terminal" evidence="10">
    <location>
        <begin position="39"/>
        <end position="117"/>
    </location>
</feature>
<sequence length="124" mass="13915">MNNRGLTLLEVMVALAIFAMTGVAVMKAAGDHLNGLSQLEEITLATWVANNRVTRLRLENNWPPKNNFKGNEVMGDVTWYWQQKVLKTNDDNLRAIEVSVGLSENYTDTITTVTTYIANPEPDF</sequence>
<dbReference type="Gene3D" id="3.30.1300.30">
    <property type="entry name" value="GSPII I/J protein-like"/>
    <property type="match status" value="1"/>
</dbReference>
<dbReference type="InterPro" id="IPR012902">
    <property type="entry name" value="N_methyl_site"/>
</dbReference>
<protein>
    <recommendedName>
        <fullName evidence="9">Type II secretion system protein I</fullName>
        <shortName evidence="9">T2SS minor pseudopilin I</shortName>
    </recommendedName>
</protein>
<evidence type="ECO:0000313" key="11">
    <source>
        <dbReference type="EMBL" id="MCC2617048.1"/>
    </source>
</evidence>
<dbReference type="PANTHER" id="PTHR38779">
    <property type="entry name" value="TYPE II SECRETION SYSTEM PROTEIN I-RELATED"/>
    <property type="match status" value="1"/>
</dbReference>
<dbReference type="NCBIfam" id="TIGR01707">
    <property type="entry name" value="gspI"/>
    <property type="match status" value="1"/>
</dbReference>
<evidence type="ECO:0000256" key="8">
    <source>
        <dbReference type="ARBA" id="ARBA00023136"/>
    </source>
</evidence>
<dbReference type="InterPro" id="IPR003413">
    <property type="entry name" value="T2SS_GspI_C"/>
</dbReference>
<comment type="subcellular location">
    <subcellularLocation>
        <location evidence="1 9">Cell inner membrane</location>
        <topology evidence="1 9">Single-pass membrane protein</topology>
    </subcellularLocation>
</comment>
<dbReference type="Proteomes" id="UP001520878">
    <property type="component" value="Unassembled WGS sequence"/>
</dbReference>
<evidence type="ECO:0000256" key="9">
    <source>
        <dbReference type="RuleBase" id="RU368030"/>
    </source>
</evidence>
<evidence type="ECO:0000259" key="10">
    <source>
        <dbReference type="Pfam" id="PF02501"/>
    </source>
</evidence>
<evidence type="ECO:0000256" key="6">
    <source>
        <dbReference type="ARBA" id="ARBA00022692"/>
    </source>
</evidence>
<keyword evidence="7 9" id="KW-1133">Transmembrane helix</keyword>
<evidence type="ECO:0000313" key="12">
    <source>
        <dbReference type="Proteomes" id="UP001520878"/>
    </source>
</evidence>
<evidence type="ECO:0000256" key="1">
    <source>
        <dbReference type="ARBA" id="ARBA00004377"/>
    </source>
</evidence>
<dbReference type="Pfam" id="PF02501">
    <property type="entry name" value="T2SSI"/>
    <property type="match status" value="1"/>
</dbReference>